<evidence type="ECO:0000256" key="7">
    <source>
        <dbReference type="ARBA" id="ARBA00023027"/>
    </source>
</evidence>
<dbReference type="Gene3D" id="3.40.50.720">
    <property type="entry name" value="NAD(P)-binding Rossmann-like Domain"/>
    <property type="match status" value="1"/>
</dbReference>
<evidence type="ECO:0000313" key="14">
    <source>
        <dbReference type="EMBL" id="BDZ51497.1"/>
    </source>
</evidence>
<dbReference type="EC" id="5.1.3.2" evidence="5"/>
<evidence type="ECO:0000313" key="15">
    <source>
        <dbReference type="Proteomes" id="UP001321486"/>
    </source>
</evidence>
<dbReference type="SUPFAM" id="SSF51735">
    <property type="entry name" value="NAD(P)-binding Rossmann-fold domains"/>
    <property type="match status" value="1"/>
</dbReference>
<dbReference type="EMBL" id="AP027732">
    <property type="protein sequence ID" value="BDZ51497.1"/>
    <property type="molecule type" value="Genomic_DNA"/>
</dbReference>
<evidence type="ECO:0000256" key="12">
    <source>
        <dbReference type="SAM" id="MobiDB-lite"/>
    </source>
</evidence>
<keyword evidence="7" id="KW-0520">NAD</keyword>
<evidence type="ECO:0000256" key="3">
    <source>
        <dbReference type="ARBA" id="ARBA00004947"/>
    </source>
</evidence>
<dbReference type="Proteomes" id="UP001321486">
    <property type="component" value="Chromosome"/>
</dbReference>
<name>A0ABN6Y5R6_9MICO</name>
<evidence type="ECO:0000256" key="9">
    <source>
        <dbReference type="ARBA" id="ARBA00023277"/>
    </source>
</evidence>
<dbReference type="InterPro" id="IPR005886">
    <property type="entry name" value="UDP_G4E"/>
</dbReference>
<reference evidence="15" key="1">
    <citation type="journal article" date="2019" name="Int. J. Syst. Evol. Microbiol.">
        <title>The Global Catalogue of Microorganisms (GCM) 10K type strain sequencing project: providing services to taxonomists for standard genome sequencing and annotation.</title>
        <authorList>
            <consortium name="The Broad Institute Genomics Platform"/>
            <consortium name="The Broad Institute Genome Sequencing Center for Infectious Disease"/>
            <person name="Wu L."/>
            <person name="Ma J."/>
        </authorList>
    </citation>
    <scope>NUCLEOTIDE SEQUENCE [LARGE SCALE GENOMIC DNA]</scope>
    <source>
        <strain evidence="15">NBRC 108728</strain>
    </source>
</reference>
<feature type="region of interest" description="Disordered" evidence="12">
    <location>
        <begin position="351"/>
        <end position="372"/>
    </location>
</feature>
<evidence type="ECO:0000256" key="11">
    <source>
        <dbReference type="ARBA" id="ARBA00033067"/>
    </source>
</evidence>
<evidence type="ECO:0000259" key="13">
    <source>
        <dbReference type="Pfam" id="PF01370"/>
    </source>
</evidence>
<organism evidence="14 15">
    <name type="scientific">Frondihabitans sucicola</name>
    <dbReference type="NCBI Taxonomy" id="1268041"/>
    <lineage>
        <taxon>Bacteria</taxon>
        <taxon>Bacillati</taxon>
        <taxon>Actinomycetota</taxon>
        <taxon>Actinomycetes</taxon>
        <taxon>Micrococcales</taxon>
        <taxon>Microbacteriaceae</taxon>
        <taxon>Frondihabitans</taxon>
    </lineage>
</organism>
<dbReference type="InterPro" id="IPR001509">
    <property type="entry name" value="Epimerase_deHydtase"/>
</dbReference>
<gene>
    <name evidence="14" type="ORF">GCM10025867_37380</name>
</gene>
<protein>
    <recommendedName>
        <fullName evidence="6">UDP-glucose 4-epimerase</fullName>
        <ecNumber evidence="5">5.1.3.2</ecNumber>
    </recommendedName>
    <alternativeName>
        <fullName evidence="11">Galactowaldenase</fullName>
    </alternativeName>
    <alternativeName>
        <fullName evidence="10">UDP-galactose 4-epimerase</fullName>
    </alternativeName>
</protein>
<evidence type="ECO:0000256" key="8">
    <source>
        <dbReference type="ARBA" id="ARBA00023235"/>
    </source>
</evidence>
<evidence type="ECO:0000256" key="10">
    <source>
        <dbReference type="ARBA" id="ARBA00031367"/>
    </source>
</evidence>
<evidence type="ECO:0000256" key="4">
    <source>
        <dbReference type="ARBA" id="ARBA00007637"/>
    </source>
</evidence>
<accession>A0ABN6Y5R6</accession>
<feature type="domain" description="NAD-dependent epimerase/dehydratase" evidence="13">
    <location>
        <begin position="3"/>
        <end position="249"/>
    </location>
</feature>
<proteinExistence type="inferred from homology"/>
<dbReference type="PANTHER" id="PTHR43725">
    <property type="entry name" value="UDP-GLUCOSE 4-EPIMERASE"/>
    <property type="match status" value="1"/>
</dbReference>
<comment type="pathway">
    <text evidence="3">Carbohydrate metabolism; galactose metabolism.</text>
</comment>
<comment type="cofactor">
    <cofactor evidence="2">
        <name>NAD(+)</name>
        <dbReference type="ChEBI" id="CHEBI:57540"/>
    </cofactor>
</comment>
<comment type="catalytic activity">
    <reaction evidence="1">
        <text>UDP-alpha-D-glucose = UDP-alpha-D-galactose</text>
        <dbReference type="Rhea" id="RHEA:22168"/>
        <dbReference type="ChEBI" id="CHEBI:58885"/>
        <dbReference type="ChEBI" id="CHEBI:66914"/>
        <dbReference type="EC" id="5.1.3.2"/>
    </reaction>
</comment>
<dbReference type="Pfam" id="PF01370">
    <property type="entry name" value="Epimerase"/>
    <property type="match status" value="1"/>
</dbReference>
<dbReference type="PANTHER" id="PTHR43725:SF53">
    <property type="entry name" value="UDP-ARABINOSE 4-EPIMERASE 1"/>
    <property type="match status" value="1"/>
</dbReference>
<feature type="compositionally biased region" description="Basic residues" evidence="12">
    <location>
        <begin position="316"/>
        <end position="327"/>
    </location>
</feature>
<dbReference type="NCBIfam" id="TIGR01179">
    <property type="entry name" value="galE"/>
    <property type="match status" value="1"/>
</dbReference>
<dbReference type="Gene3D" id="3.90.25.10">
    <property type="entry name" value="UDP-galactose 4-epimerase, domain 1"/>
    <property type="match status" value="1"/>
</dbReference>
<comment type="similarity">
    <text evidence="4">Belongs to the NAD(P)-dependent epimerase/dehydratase family.</text>
</comment>
<sequence length="372" mass="39650">MAWLVTGGAGYIGSHVVRALAQEGLEPVVLDDLSSGFESFVPEGVPFVRGTILDAGLVERAIDEHGVTGVVHVAGYKYAGVSVQRPLHTYEQNVTGTGVLLGAMADRGVDRIVFSSSAAVYGTPPTATVTEDTPKNPESPYGESKLIGEWLLRDQGVAVGLRHTSLRYFNVVGSGQSDLYDASPHNLFPLVFQALLEGRTPKINGDDYDTPDGTCVRDYVHVADLAVSHAAAAKRLDAGDTLETAYNLGSGEGVSVKQIMDAMADATGIAFTPEVAPRRPGIPRGSSPKASWRAAISTGRCGTRCSRWCPAPGRRAGPRSNRRRPRRITGEHIQGGPNDASVLLLSPDRHARPANHPQSGVEGFMMPDLTYR</sequence>
<keyword evidence="9" id="KW-0119">Carbohydrate metabolism</keyword>
<keyword evidence="8" id="KW-0413">Isomerase</keyword>
<evidence type="ECO:0000256" key="1">
    <source>
        <dbReference type="ARBA" id="ARBA00000083"/>
    </source>
</evidence>
<dbReference type="InterPro" id="IPR036291">
    <property type="entry name" value="NAD(P)-bd_dom_sf"/>
</dbReference>
<evidence type="ECO:0000256" key="2">
    <source>
        <dbReference type="ARBA" id="ARBA00001911"/>
    </source>
</evidence>
<evidence type="ECO:0000256" key="5">
    <source>
        <dbReference type="ARBA" id="ARBA00013189"/>
    </source>
</evidence>
<evidence type="ECO:0000256" key="6">
    <source>
        <dbReference type="ARBA" id="ARBA00018569"/>
    </source>
</evidence>
<keyword evidence="15" id="KW-1185">Reference proteome</keyword>
<feature type="region of interest" description="Disordered" evidence="12">
    <location>
        <begin position="312"/>
        <end position="339"/>
    </location>
</feature>